<name>A0A146K089_9EUKA</name>
<dbReference type="AlphaFoldDB" id="A0A146K089"/>
<dbReference type="InterPro" id="IPR036322">
    <property type="entry name" value="WD40_repeat_dom_sf"/>
</dbReference>
<accession>A0A146K089</accession>
<sequence>QNSEILQRQSIPTQKKIQKFITVEGRSFVIFHQYNGYFDICEVENFNLVLIVTVQVEPQEIIIDHSGLQIISVNNDLYSYNSSSKTFEFTRALEDRPHQEVTHDGQIFKVTKGKSGFEVGYNKTCLSFLFAQLFIFNGTLFLLTDKKFYQYVNNKFNTSAMDICPVAAWQFRSKLICVSQNFEVLTIDLQSQKQQSQKIRKFENCQKLLKIGKVSIKEKKIEIQGQNEAIKILSSENAIQLFQFNKKIFVQFENSIAKIDTAKNELNTICTFKHKIDQVEATKEEQNAIVALSDHTLYFLDEQKVVHYKFLNKQITNISVIPEVLAVCCQKTEILLLNLRNFEIIQNIHLDAEIDSILPQNQGFEVNYSQGEWI</sequence>
<evidence type="ECO:0000313" key="1">
    <source>
        <dbReference type="EMBL" id="JAP89156.1"/>
    </source>
</evidence>
<protein>
    <submittedName>
        <fullName evidence="1">Uncharacterized protein</fullName>
    </submittedName>
</protein>
<feature type="non-terminal residue" evidence="1">
    <location>
        <position position="374"/>
    </location>
</feature>
<feature type="non-terminal residue" evidence="1">
    <location>
        <position position="1"/>
    </location>
</feature>
<proteinExistence type="predicted"/>
<dbReference type="SUPFAM" id="SSF50978">
    <property type="entry name" value="WD40 repeat-like"/>
    <property type="match status" value="1"/>
</dbReference>
<gene>
    <name evidence="1" type="ORF">TPC1_31349</name>
</gene>
<reference evidence="1" key="1">
    <citation type="submission" date="2015-07" db="EMBL/GenBank/DDBJ databases">
        <title>Adaptation to a free-living lifestyle via gene acquisitions in the diplomonad Trepomonas sp. PC1.</title>
        <authorList>
            <person name="Xu F."/>
            <person name="Jerlstrom-Hultqvist J."/>
            <person name="Kolisko M."/>
            <person name="Simpson A.G.B."/>
            <person name="Roger A.J."/>
            <person name="Svard S.G."/>
            <person name="Andersson J.O."/>
        </authorList>
    </citation>
    <scope>NUCLEOTIDE SEQUENCE</scope>
    <source>
        <strain evidence="1">PC1</strain>
    </source>
</reference>
<dbReference type="EMBL" id="GDID01007450">
    <property type="protein sequence ID" value="JAP89156.1"/>
    <property type="molecule type" value="Transcribed_RNA"/>
</dbReference>
<organism evidence="1">
    <name type="scientific">Trepomonas sp. PC1</name>
    <dbReference type="NCBI Taxonomy" id="1076344"/>
    <lineage>
        <taxon>Eukaryota</taxon>
        <taxon>Metamonada</taxon>
        <taxon>Diplomonadida</taxon>
        <taxon>Hexamitidae</taxon>
        <taxon>Hexamitinae</taxon>
        <taxon>Trepomonas</taxon>
    </lineage>
</organism>